<sequence>MKICFYLQRSRHEIAQEVLNSLQTYLDAVGTHALAWANDHQGDWLELDAKGWEDTRREMLESRWPGFELVDDPAGIHGFRFEYYGKDLRQLKDTAPHAVSAVGFWLPTEFLEAQGPDRVRELALALGATLPFSSGHAGLSFNAIRGVRHTEEELARLCLRYPGMDIADVESLSWHLGTQVRGPAWLTFLGQPTLGQLGGAEALRSRLHSSHTAIQSLEGGRVAVTLGPWPEAGDMDVGNPLPHYRELARALEPKLHHPQEPWAYFPENVRQQWERRFLD</sequence>
<dbReference type="Pfam" id="PF11876">
    <property type="entry name" value="TsiV"/>
    <property type="match status" value="1"/>
</dbReference>
<comment type="caution">
    <text evidence="1">The sequence shown here is derived from an EMBL/GenBank/DDBJ whole genome shotgun (WGS) entry which is preliminary data.</text>
</comment>
<gene>
    <name evidence="1" type="ORF">POL68_42145</name>
</gene>
<reference evidence="1 2" key="1">
    <citation type="submission" date="2022-11" db="EMBL/GenBank/DDBJ databases">
        <title>Minimal conservation of predation-associated metabolite biosynthetic gene clusters underscores biosynthetic potential of Myxococcota including descriptions for ten novel species: Archangium lansinium sp. nov., Myxococcus landrumus sp. nov., Nannocystis bai.</title>
        <authorList>
            <person name="Ahearne A."/>
            <person name="Stevens C."/>
            <person name="Dowd S."/>
        </authorList>
    </citation>
    <scope>NUCLEOTIDE SEQUENCE [LARGE SCALE GENOMIC DNA]</scope>
    <source>
        <strain evidence="1 2">NCWAL01</strain>
    </source>
</reference>
<protein>
    <submittedName>
        <fullName evidence="1">DUF3396 domain-containing protein</fullName>
    </submittedName>
</protein>
<name>A0ABT5DNA7_9BACT</name>
<dbReference type="InterPro" id="IPR021815">
    <property type="entry name" value="TsiV"/>
</dbReference>
<evidence type="ECO:0000313" key="1">
    <source>
        <dbReference type="EMBL" id="MDC0715125.1"/>
    </source>
</evidence>
<proteinExistence type="predicted"/>
<evidence type="ECO:0000313" key="2">
    <source>
        <dbReference type="Proteomes" id="UP001221838"/>
    </source>
</evidence>
<dbReference type="Proteomes" id="UP001221838">
    <property type="component" value="Unassembled WGS sequence"/>
</dbReference>
<dbReference type="RefSeq" id="WP_272145800.1">
    <property type="nucleotide sequence ID" value="NZ_JAQNDM010000002.1"/>
</dbReference>
<keyword evidence="2" id="KW-1185">Reference proteome</keyword>
<dbReference type="EMBL" id="JAQNDM010000002">
    <property type="protein sequence ID" value="MDC0715125.1"/>
    <property type="molecule type" value="Genomic_DNA"/>
</dbReference>
<accession>A0ABT5DNA7</accession>
<organism evidence="1 2">
    <name type="scientific">Stigmatella ashevillensis</name>
    <dbReference type="NCBI Taxonomy" id="2995309"/>
    <lineage>
        <taxon>Bacteria</taxon>
        <taxon>Pseudomonadati</taxon>
        <taxon>Myxococcota</taxon>
        <taxon>Myxococcia</taxon>
        <taxon>Myxococcales</taxon>
        <taxon>Cystobacterineae</taxon>
        <taxon>Archangiaceae</taxon>
        <taxon>Stigmatella</taxon>
    </lineage>
</organism>